<proteinExistence type="predicted"/>
<sequence>MDHRSRKRIREVKRKARPELGNKGDWTCLAIAENFEPFKTVVDNVERIQVKDVPPNEFIDKYESTYKPVVICGVQDSWKATYKWTMEVKQTNYYTS</sequence>
<dbReference type="EMBL" id="CAJPIN010066232">
    <property type="protein sequence ID" value="CAG2067287.1"/>
    <property type="molecule type" value="Genomic_DNA"/>
</dbReference>
<reference evidence="1" key="1">
    <citation type="submission" date="2021-03" db="EMBL/GenBank/DDBJ databases">
        <authorList>
            <person name="Tran Van P."/>
        </authorList>
    </citation>
    <scope>NUCLEOTIDE SEQUENCE</scope>
</reference>
<dbReference type="Proteomes" id="UP001153148">
    <property type="component" value="Unassembled WGS sequence"/>
</dbReference>
<evidence type="ECO:0000313" key="1">
    <source>
        <dbReference type="EMBL" id="CAG2067287.1"/>
    </source>
</evidence>
<comment type="caution">
    <text evidence="1">The sequence shown here is derived from an EMBL/GenBank/DDBJ whole genome shotgun (WGS) entry which is preliminary data.</text>
</comment>
<accession>A0ABN7PMQ7</accession>
<gene>
    <name evidence="1" type="ORF">TPAB3V08_LOCUS14230</name>
</gene>
<keyword evidence="2" id="KW-1185">Reference proteome</keyword>
<organism evidence="1 2">
    <name type="scientific">Timema podura</name>
    <name type="common">Walking stick</name>
    <dbReference type="NCBI Taxonomy" id="61482"/>
    <lineage>
        <taxon>Eukaryota</taxon>
        <taxon>Metazoa</taxon>
        <taxon>Ecdysozoa</taxon>
        <taxon>Arthropoda</taxon>
        <taxon>Hexapoda</taxon>
        <taxon>Insecta</taxon>
        <taxon>Pterygota</taxon>
        <taxon>Neoptera</taxon>
        <taxon>Polyneoptera</taxon>
        <taxon>Phasmatodea</taxon>
        <taxon>Timematodea</taxon>
        <taxon>Timematoidea</taxon>
        <taxon>Timematidae</taxon>
        <taxon>Timema</taxon>
    </lineage>
</organism>
<evidence type="ECO:0000313" key="2">
    <source>
        <dbReference type="Proteomes" id="UP001153148"/>
    </source>
</evidence>
<name>A0ABN7PMQ7_TIMPD</name>
<feature type="non-terminal residue" evidence="1">
    <location>
        <position position="96"/>
    </location>
</feature>
<protein>
    <submittedName>
        <fullName evidence="1">Uncharacterized protein</fullName>
    </submittedName>
</protein>
<dbReference type="Gene3D" id="2.60.120.650">
    <property type="entry name" value="Cupin"/>
    <property type="match status" value="1"/>
</dbReference>